<keyword evidence="2" id="KW-0963">Cytoplasm</keyword>
<evidence type="ECO:0000256" key="2">
    <source>
        <dbReference type="ARBA" id="ARBA00022490"/>
    </source>
</evidence>
<evidence type="ECO:0000259" key="8">
    <source>
        <dbReference type="PROSITE" id="PS51981"/>
    </source>
</evidence>
<dbReference type="InterPro" id="IPR003593">
    <property type="entry name" value="AAA+_ATPase"/>
</dbReference>
<dbReference type="Proteomes" id="UP000193719">
    <property type="component" value="Unassembled WGS sequence"/>
</dbReference>
<keyword evidence="4" id="KW-0863">Zinc-finger</keyword>
<dbReference type="Gene3D" id="3.40.50.300">
    <property type="entry name" value="P-loop containing nucleotide triphosphate hydrolases"/>
    <property type="match status" value="1"/>
</dbReference>
<feature type="region of interest" description="Disordered" evidence="7">
    <location>
        <begin position="3581"/>
        <end position="3610"/>
    </location>
</feature>
<dbReference type="Pfam" id="PF07728">
    <property type="entry name" value="AAA_5"/>
    <property type="match status" value="1"/>
</dbReference>
<keyword evidence="3" id="KW-0479">Metal-binding</keyword>
<reference evidence="9 10" key="1">
    <citation type="submission" date="2016-08" db="EMBL/GenBank/DDBJ databases">
        <title>Genomes of anaerobic fungi encode conserved fungal cellulosomes for biomass hydrolysis.</title>
        <authorList>
            <consortium name="DOE Joint Genome Institute"/>
            <person name="Haitjema C.H."/>
            <person name="Gilmore S.P."/>
            <person name="Henske J.K."/>
            <person name="Solomon K.V."/>
            <person name="De Groot R."/>
            <person name="Kuo A."/>
            <person name="Mondo S.J."/>
            <person name="Salamov A.A."/>
            <person name="Labutti K."/>
            <person name="Zhao Z."/>
            <person name="Chiniquy J."/>
            <person name="Barry K."/>
            <person name="Brewer H.M."/>
            <person name="Purvine S.O."/>
            <person name="Wright A.T."/>
            <person name="Boxma B."/>
            <person name="Van Alen T."/>
            <person name="Hackstein J.H."/>
            <person name="Baker S.E."/>
            <person name="Grigoriev I.V."/>
            <person name="O'Malley M.A."/>
        </authorList>
    </citation>
    <scope>NUCLEOTIDE SEQUENCE [LARGE SCALE GENOMIC DNA]</scope>
    <source>
        <strain evidence="10">finn</strain>
    </source>
</reference>
<dbReference type="PANTHER" id="PTHR22605:SF1">
    <property type="entry name" value="RZ-TYPE DOMAIN-CONTAINING PROTEIN"/>
    <property type="match status" value="1"/>
</dbReference>
<name>A0A1Y1VJR9_9FUNG</name>
<keyword evidence="5" id="KW-0862">Zinc</keyword>
<dbReference type="EMBL" id="MCFH01000005">
    <property type="protein sequence ID" value="ORX57745.1"/>
    <property type="molecule type" value="Genomic_DNA"/>
</dbReference>
<evidence type="ECO:0000256" key="5">
    <source>
        <dbReference type="ARBA" id="ARBA00022833"/>
    </source>
</evidence>
<proteinExistence type="predicted"/>
<dbReference type="STRING" id="1754191.A0A1Y1VJR9"/>
<dbReference type="PROSITE" id="PS51981">
    <property type="entry name" value="ZF_RZ"/>
    <property type="match status" value="1"/>
</dbReference>
<feature type="compositionally biased region" description="Low complexity" evidence="7">
    <location>
        <begin position="12"/>
        <end position="21"/>
    </location>
</feature>
<reference evidence="9 10" key="2">
    <citation type="submission" date="2016-08" db="EMBL/GenBank/DDBJ databases">
        <title>Pervasive Adenine N6-methylation of Active Genes in Fungi.</title>
        <authorList>
            <consortium name="DOE Joint Genome Institute"/>
            <person name="Mondo S.J."/>
            <person name="Dannebaum R.O."/>
            <person name="Kuo R.C."/>
            <person name="Labutti K."/>
            <person name="Haridas S."/>
            <person name="Kuo A."/>
            <person name="Salamov A."/>
            <person name="Ahrendt S.R."/>
            <person name="Lipzen A."/>
            <person name="Sullivan W."/>
            <person name="Andreopoulos W.B."/>
            <person name="Clum A."/>
            <person name="Lindquist E."/>
            <person name="Daum C."/>
            <person name="Ramamoorthy G.K."/>
            <person name="Gryganskyi A."/>
            <person name="Culley D."/>
            <person name="Magnuson J.K."/>
            <person name="James T.Y."/>
            <person name="O'Malley M.A."/>
            <person name="Stajich J.E."/>
            <person name="Spatafora J.W."/>
            <person name="Visel A."/>
            <person name="Grigoriev I.V."/>
        </authorList>
    </citation>
    <scope>NUCLEOTIDE SEQUENCE [LARGE SCALE GENOMIC DNA]</scope>
    <source>
        <strain evidence="10">finn</strain>
    </source>
</reference>
<dbReference type="PANTHER" id="PTHR22605">
    <property type="entry name" value="RZ-TYPE DOMAIN-CONTAINING PROTEIN"/>
    <property type="match status" value="1"/>
</dbReference>
<dbReference type="CDD" id="cd00009">
    <property type="entry name" value="AAA"/>
    <property type="match status" value="1"/>
</dbReference>
<dbReference type="InterPro" id="IPR031248">
    <property type="entry name" value="RNF213"/>
</dbReference>
<evidence type="ECO:0000256" key="6">
    <source>
        <dbReference type="ARBA" id="ARBA00022859"/>
    </source>
</evidence>
<dbReference type="Pfam" id="PF20173">
    <property type="entry name" value="ZnF_RZ-type"/>
    <property type="match status" value="1"/>
</dbReference>
<dbReference type="InterPro" id="IPR027417">
    <property type="entry name" value="P-loop_NTPase"/>
</dbReference>
<dbReference type="InterPro" id="IPR046439">
    <property type="entry name" value="ZF_RZ_dom"/>
</dbReference>
<gene>
    <name evidence="9" type="ORF">BCR36DRAFT_318513</name>
</gene>
<feature type="region of interest" description="Disordered" evidence="7">
    <location>
        <begin position="1"/>
        <end position="30"/>
    </location>
</feature>
<protein>
    <recommendedName>
        <fullName evidence="8">RZ-type domain-containing protein</fullName>
    </recommendedName>
</protein>
<comment type="subcellular location">
    <subcellularLocation>
        <location evidence="1">Cytoplasm</location>
    </subcellularLocation>
</comment>
<dbReference type="GO" id="GO:0002376">
    <property type="term" value="P:immune system process"/>
    <property type="evidence" value="ECO:0007669"/>
    <property type="project" value="UniProtKB-KW"/>
</dbReference>
<organism evidence="9 10">
    <name type="scientific">Piromyces finnis</name>
    <dbReference type="NCBI Taxonomy" id="1754191"/>
    <lineage>
        <taxon>Eukaryota</taxon>
        <taxon>Fungi</taxon>
        <taxon>Fungi incertae sedis</taxon>
        <taxon>Chytridiomycota</taxon>
        <taxon>Chytridiomycota incertae sedis</taxon>
        <taxon>Neocallimastigomycetes</taxon>
        <taxon>Neocallimastigales</taxon>
        <taxon>Neocallimastigaceae</taxon>
        <taxon>Piromyces</taxon>
    </lineage>
</organism>
<feature type="compositionally biased region" description="Basic and acidic residues" evidence="7">
    <location>
        <begin position="1"/>
        <end position="11"/>
    </location>
</feature>
<dbReference type="SMART" id="SM00382">
    <property type="entry name" value="AAA"/>
    <property type="match status" value="2"/>
</dbReference>
<feature type="domain" description="RZ-type" evidence="8">
    <location>
        <begin position="3953"/>
        <end position="4027"/>
    </location>
</feature>
<accession>A0A1Y1VJR9</accession>
<dbReference type="OrthoDB" id="2143718at2759"/>
<evidence type="ECO:0000256" key="7">
    <source>
        <dbReference type="SAM" id="MobiDB-lite"/>
    </source>
</evidence>
<dbReference type="SUPFAM" id="SSF52540">
    <property type="entry name" value="P-loop containing nucleoside triphosphate hydrolases"/>
    <property type="match status" value="2"/>
</dbReference>
<keyword evidence="10" id="KW-1185">Reference proteome</keyword>
<keyword evidence="6" id="KW-0391">Immunity</keyword>
<dbReference type="GO" id="GO:0004842">
    <property type="term" value="F:ubiquitin-protein transferase activity"/>
    <property type="evidence" value="ECO:0007669"/>
    <property type="project" value="InterPro"/>
</dbReference>
<sequence>MSNLLDLKKNNENNNISNENNNFKDIHKDKNEKQLLKEKENYDKRKNINMENIDTDVEENNINNNTNDNYSSSQRIISKNITNNKKNHSQATHIFFIISISEDTLLKNNSIEILGCSKNDKEIKILKKELIDIKVNNNINFIDIKNYEKGFDEKNIYIVKFELDSNNDDEKICFKILINNTEFNKMEYSIQKYEQLFIYNDLNMNHLLKKDKYKISLQQKFYIFERYISNNKINFLVPSLLKDTLNPLINLEKIDIEFILYYLFILIDYQKVYSEMPEISKELFYTVIINIKKKKELFINFPLKHEYNEIIKIIENYSFDYDEEFFYKTIQYIKKHKKSFSMLQASHLQSIFNISNNNISFNDLISIIPNYNEYLKFICLNCDYILSNKPEIFEYPPPDDNIEIDLLVNFIEIILNMKLNKKNTIIFQSQLTSLINKLNMKNYNKLFILREIIMKYKNNDIFKKPLNELNKAIHITGKHFIKNKKLENLEIIIFIHKDAEVFYKEYENNYEYACLISYIDINKIDDKFCNEFIGNNYDYKKLFKKQYPIFLSSITQRVEYFEQLKTLYKIFNIDNNPSSIKEIISHLIETLNSNSLKVKNLNIFNLSEIIFPLYKLVSDNNNYKVDSLIKATKRKFSDKEINDIFIIFLNNFIDQLNKDMIKKLIINTNNSNSDDIIINLNQIENIEIKKKFLQRLDKKVLKENEIFRKEISDNMKLLHELINMKYFDYENNNYNIHFKDIHYIKSTTEIMKCLYEKLFQFDFSLDEMKILNQLINEGKLMNRIHLVTLGKESLMNILYNKLNNKINEYIDIYNKVNEIIDVYSYYFKNNKANLIEYYKEFRERFIHMKVNEFPQIKEIKNFNESYTEVHQITIYKSSKFFIEIFQNLSSKANNDFEEVNDNILINKTKEEFLKLKNLFDEKTENRVDLSLLEDIVININNNDMENQIVNLSYILDVKEIPNNLCKKITLLNNRKNNIITLNNIVLLLYDFKIYINKTENHISNLISILQKKETLNDLIDVELSLQKLNINISNSDKYFVVKTVINKMYIKPELISFLINKKINDIHSMGEFIDDSENEFLSLSDIDQLETCAAFIHELKKKSTSLNEKTFLDAFLKLVENENYKEIDIKFENSSNKYHDFCELFTSHLNPNELNKKHIKEIYQKSLFILKPNECIIEYVNNRKKITKYFEEILDLRDVALLRKKDQKESNYFKICETFAEIISDIQEILKLINIITLKGYYKEIKFTIRIADGKSYECQNSKNEMELKNIINYLNEIKKVQNEEVKNIYLLNDIVRLIYGRQFSYIYQYLITNNNKELNKPMNNNILNNILKYATNNKNTNYNDNYNNNNMKNINKENTQILLKEMYTTVGTYLNELYKINNIDLKSIYNKSIIVNGSKKGIFSYSSQLENIERNAIYCSLNLTGNFPIAQTVLLCNCNTTEEEITSFTYRSIKCKYNTLFLIIKPENLSLEKKHLLIELLKEIYSPNPKCINSCIIFIYNNKNKTNEIITEIEKLPYHKYFDLKIENNNERKYPNIEIYSSEFSGLGKSTLIKSNFKKEDNNNEYDYHYFPLGGDINENEIFEKVLPFTDKKIALHLDLYDTEQIELINEFLFSFLILRCYSKNETVFYYGNNIRIKVEIPNSFIDFKKIFPIFGFFKNIHLASDKMLPLNVPNNIYSNVQIVSNYLKYINQINTSDIFIEEISKIDRINSINAVPLSQTECQRLIFENLNINKPNYYQIESFMKILSEQFILLSNSIYLNANHINSLSQIKKNLNNVRYFFVNSLLSMTKHFITSSYDNILKSQNITYSHQKGEIDIIEANERAIEILTEKEPFSIDNIKPSMIIINEDFQSISEIVTCEEDTDEYRLLKAIYNSDSHEEKRNVLDYKNLKSEEFLVEVKKVLNINNPINELDKNSPKILGGKQLRYLNDITKSYVFTADNFIKLIIISLRLRTNIPVILMGETGCGKTSLIRIIAELKDIELNSLNIHAGIEDKDIIQFIRNKNLFENRNLNTNEKINKRSNNNIWVFLDEINTCNSLRLITEIMLKHSCNGNKIKDNVKFIAACNPYRLNTKNNEVIGLYDESKHSVRKLVYSVNPIPIPLLNFVFDFGTPKKDDIKRYISNMVFQILQSLIPNNNILIEIQRIAENAIFEAHKFIQKNYEISSVSLREIRRWGILYEWFVQLLKNNLYVKNKLEYNDESVYLYSLNLSIYLCYFIRIFNKKQREKFVQLMKKAFEEKINFESFPRKFQEIIATAVELEIGIAKNRALLENLFSIFVCLNTKIPLFIIGKPGCSKSLSAQLIFKSMNGKNSRNEFFKSFPKVYTKSYQGSLTSNSKGVLKIFKKARDSLKDKELAKEIISVIYFDEMGLAEISKNNPLKVIHSQLEYDENQEKVSFIGISNWPLDASKMNRGIHLSIPEPDKNDLIETALCIAKSYDIRLIHEYNQYFEYLALTYFDYKKELNKNSFKFESITNLDFNSNQANKKEFHGTRDFYHLIKTASKLLVKSNFTKDTNYIESILNESIERNFGGLDFSIRIFKKLFKNYVPFINEINEYDVIQCIKDNIQDTKSRYLLIETKSSISHFLITLILDKMKKDHVFYYGSNFEEDTLNGYYSAKVLNKVQVTMSRDNVMILKNLTSMYPSLYDLFNQNFRKVGESNYARIALGNSNTQNYFVNNNFRCIVLLDKSEIDNQDPPFINRFEKHIMSFKFLLNKYQIEIAKQVFELINKLVKYKNINIKIDLYHELINCDLEEIQGIIYQYSIKYKKEKNIGNAKNGISNIEEKINENNYINKYDFETYSENILQNIVPTFSQDIIFYAKNSIFAKNHNKEFQNILYIYLKNNCRNIKTYLKNIDSPKHIIYTFSNILDSIFETSESKIFNKIYGVFNIKSTRNIFIKEYNSERAIDDLIIDFYSNNNNNLCIFHFDSKDIIHLNHINNLIINNKYNIKDSKNINMKVIIFIIHLKRTQNNNKNENIRNEYFISHLTEWKQLFIDNLNGMDIDFNEIFESSTIELINNNKLINLDDEFEKDLFHAFTLIKYNFKINFSNIKNTQYIEKISIQNVILKKIKSIKENIIMKIFSEYNFDDDDVDFISIIIKYLKTIYSEALISTLIQFENHNILSTKMTEKRVMKNEFFNKIYENFIENFDIKFEKYSVFSHVVNVNLILGVSYPCIISVFKIINNYTNSLISKYLENENKYRFQQINELNEYFTEKTNLECNLKIEFERQYIEKIFDNNANEDLDIDKLTELLFKDYNIYYLSKSNKCFSNKRILKFFKSLYNLLLSRDGNEENNTKNLTFENIVKYILFIESYKEYIYPLCEFLCTMDYYIKDFINIFISKILSNNFKMLNRNISYVNDIFYNLFESVVYCILSTKNLKYMSNNYFDIILNNINIFSHSLMKVNIELRLTLKQILYLQDFLNVYEEFCKNGIPLKENLNIYLKLLQKENEAYLLTINNNAKSIISSTKEEIDKEFDFLKQKLSKSKGYSDLIVRLLNNKIKMSKDEEYRVKLLNILCSNNSFIFKSKIIFETILRKYDIIPINYYQENEDSSSEDERNNIHKNNYYSENEFTYEESDYEESYTDESDNYSIDDDESDEYSDYEDSEDENYNAIGLRFLSQLKKDKGNVIILFLNKTNNECLDEILLLLFDGKISKYFDKKSDTKNMILNQSFYIFQKCINFIEEDNFKVTKTNKLGILYCISYIKYYCFHVCRIMYNENENNEISKTEIFDFLNKPSEFRKIIKIYILKVLNLIVIKNYSRFINFIKIKKLFINDFDFNEKIPCTLNYLFIHNKTFDKYKELRNAFTLNKFEKFKSNNSILKVTEENMLDFYNLLINEIVSNLLVSYNKEDYAILSNYINEIISKLKISPISSRILSLYFDINFLSNHLPSIQKLTPEHFEVLLYSHKWAFICSLSKKNSVYSKILSPTVKMDINNIYIPGGEPNNCLLIESYDQIEKFINSGRSGAIYMCSCYSWYTIGECGRPMEKKICRKCGNEIGGIDHRLIDRQGHVRIFINDNERIQNNDGTRFKMLRDLKIEANNKRNIQVKGFKKVDKSFFLDKNKIVRNISNITYRVLSFIFYSCILYNEKLEHLTKNDMKQFYLSDNNQSILSILTDIWKILIEELSNKGIDNIQCFINMIIPDISQIISENNSGMEISKDRDNFEQKCNQIIDLAINNYRYYQKDYMTNNKTILEIEDDTIKSILQETSNINNLPSETYPLIKYFNAADYPNYEKFFEQFNSINNCVSQYPVITNYINATQEEEKFQFLENFHLINPFVNYLLSKYNNKISRKKAKEKKLYEAFEDNENNNEMKKLYKHFKKGWRNIYNKLSNYDCNGQLPPKNLSKKDCLAFFLNDKFENNYGKYIATAYKDFITYQNEFLKPLIKDNSNNEYLYAYSNQIKKEVVIQRANKKEVVSLHIENDLFDSFEDIIYSFSYRNYNFNDKSINYLNYKEIKFDFNSIEMELTKILLPEKRLFLNEDNQDFITYAFEGFNQNESIILDYKEKIQKVKTLTNEEKVNIAKHIKKIDYNVILFNLQSLLLYMTNAKNITGNEKLVDEIKKLPNKVIKLDYEFIKFFEDFQFEITLNQLIDCYEYIELLNYSKILKNVSQKVKIISLDKEQKEKLQIHFGKKDLLISKKDLGHAVRKFISRYLVSDRFKNFDWNIFVLLKFKSELWSEHIVSEENERIFDNEIEQLESFDIRIEQSVDFYENLRDDKVEKVIKTQKFKKEKSKFADLNY</sequence>
<evidence type="ECO:0000256" key="4">
    <source>
        <dbReference type="ARBA" id="ARBA00022771"/>
    </source>
</evidence>
<evidence type="ECO:0000256" key="3">
    <source>
        <dbReference type="ARBA" id="ARBA00022723"/>
    </source>
</evidence>
<evidence type="ECO:0000313" key="9">
    <source>
        <dbReference type="EMBL" id="ORX57745.1"/>
    </source>
</evidence>
<dbReference type="GO" id="GO:0016887">
    <property type="term" value="F:ATP hydrolysis activity"/>
    <property type="evidence" value="ECO:0007669"/>
    <property type="project" value="InterPro"/>
</dbReference>
<comment type="caution">
    <text evidence="9">The sequence shown here is derived from an EMBL/GenBank/DDBJ whole genome shotgun (WGS) entry which is preliminary data.</text>
</comment>
<dbReference type="GO" id="GO:0005737">
    <property type="term" value="C:cytoplasm"/>
    <property type="evidence" value="ECO:0007669"/>
    <property type="project" value="UniProtKB-SubCell"/>
</dbReference>
<dbReference type="GO" id="GO:0008270">
    <property type="term" value="F:zinc ion binding"/>
    <property type="evidence" value="ECO:0007669"/>
    <property type="project" value="UniProtKB-KW"/>
</dbReference>
<dbReference type="InterPro" id="IPR011704">
    <property type="entry name" value="ATPase_dyneun-rel_AAA"/>
</dbReference>
<dbReference type="GO" id="GO:0005524">
    <property type="term" value="F:ATP binding"/>
    <property type="evidence" value="ECO:0007669"/>
    <property type="project" value="InterPro"/>
</dbReference>
<evidence type="ECO:0000256" key="1">
    <source>
        <dbReference type="ARBA" id="ARBA00004496"/>
    </source>
</evidence>
<evidence type="ECO:0000313" key="10">
    <source>
        <dbReference type="Proteomes" id="UP000193719"/>
    </source>
</evidence>